<dbReference type="EMBL" id="AMQM01003447">
    <property type="status" value="NOT_ANNOTATED_CDS"/>
    <property type="molecule type" value="Genomic_DNA"/>
</dbReference>
<dbReference type="Proteomes" id="UP000015101">
    <property type="component" value="Unassembled WGS sequence"/>
</dbReference>
<feature type="active site" description="Proton donor/acceptor" evidence="9">
    <location>
        <position position="274"/>
    </location>
</feature>
<dbReference type="GO" id="GO:0006518">
    <property type="term" value="P:peptide metabolic process"/>
    <property type="evidence" value="ECO:0000318"/>
    <property type="project" value="GO_Central"/>
</dbReference>
<dbReference type="eggNOG" id="KOG2649">
    <property type="taxonomic scope" value="Eukaryota"/>
</dbReference>
<dbReference type="OMA" id="WQSHIGV"/>
<dbReference type="Pfam" id="PF00246">
    <property type="entry name" value="Peptidase_M14"/>
    <property type="match status" value="1"/>
</dbReference>
<organism evidence="12 13">
    <name type="scientific">Helobdella robusta</name>
    <name type="common">Californian leech</name>
    <dbReference type="NCBI Taxonomy" id="6412"/>
    <lineage>
        <taxon>Eukaryota</taxon>
        <taxon>Metazoa</taxon>
        <taxon>Spiralia</taxon>
        <taxon>Lophotrochozoa</taxon>
        <taxon>Annelida</taxon>
        <taxon>Clitellata</taxon>
        <taxon>Hirudinea</taxon>
        <taxon>Rhynchobdellida</taxon>
        <taxon>Glossiphoniidae</taxon>
        <taxon>Helobdella</taxon>
    </lineage>
</organism>
<dbReference type="InParanoid" id="T1G245"/>
<dbReference type="SUPFAM" id="SSF53187">
    <property type="entry name" value="Zn-dependent exopeptidases"/>
    <property type="match status" value="1"/>
</dbReference>
<evidence type="ECO:0000259" key="10">
    <source>
        <dbReference type="PROSITE" id="PS52035"/>
    </source>
</evidence>
<dbReference type="GO" id="GO:0005615">
    <property type="term" value="C:extracellular space"/>
    <property type="evidence" value="ECO:0000318"/>
    <property type="project" value="GO_Central"/>
</dbReference>
<name>T1G245_HELRO</name>
<dbReference type="EnsemblMetazoa" id="HelroT75388">
    <property type="protein sequence ID" value="HelroP75388"/>
    <property type="gene ID" value="HelroG75388"/>
</dbReference>
<dbReference type="GeneID" id="20215143"/>
<dbReference type="STRING" id="6412.T1G245"/>
<evidence type="ECO:0000256" key="2">
    <source>
        <dbReference type="ARBA" id="ARBA00005988"/>
    </source>
</evidence>
<dbReference type="InterPro" id="IPR008969">
    <property type="entry name" value="CarboxyPept-like_regulatory"/>
</dbReference>
<keyword evidence="3" id="KW-0121">Carboxypeptidase</keyword>
<evidence type="ECO:0000256" key="3">
    <source>
        <dbReference type="ARBA" id="ARBA00022645"/>
    </source>
</evidence>
<evidence type="ECO:0000256" key="8">
    <source>
        <dbReference type="ARBA" id="ARBA00023180"/>
    </source>
</evidence>
<dbReference type="HOGENOM" id="CLU_006722_1_3_1"/>
<keyword evidence="13" id="KW-1185">Reference proteome</keyword>
<keyword evidence="5" id="KW-0479">Metal-binding</keyword>
<dbReference type="SMART" id="SM00631">
    <property type="entry name" value="Zn_pept"/>
    <property type="match status" value="1"/>
</dbReference>
<dbReference type="GO" id="GO:0004181">
    <property type="term" value="F:metallocarboxypeptidase activity"/>
    <property type="evidence" value="ECO:0000318"/>
    <property type="project" value="GO_Central"/>
</dbReference>
<keyword evidence="6" id="KW-0378">Hydrolase</keyword>
<dbReference type="InterPro" id="IPR050753">
    <property type="entry name" value="Peptidase_M14_domain"/>
</dbReference>
<reference evidence="13" key="1">
    <citation type="submission" date="2012-12" db="EMBL/GenBank/DDBJ databases">
        <authorList>
            <person name="Hellsten U."/>
            <person name="Grimwood J."/>
            <person name="Chapman J.A."/>
            <person name="Shapiro H."/>
            <person name="Aerts A."/>
            <person name="Otillar R.P."/>
            <person name="Terry A.Y."/>
            <person name="Boore J.L."/>
            <person name="Simakov O."/>
            <person name="Marletaz F."/>
            <person name="Cho S.-J."/>
            <person name="Edsinger-Gonzales E."/>
            <person name="Havlak P."/>
            <person name="Kuo D.-H."/>
            <person name="Larsson T."/>
            <person name="Lv J."/>
            <person name="Arendt D."/>
            <person name="Savage R."/>
            <person name="Osoegawa K."/>
            <person name="de Jong P."/>
            <person name="Lindberg D.R."/>
            <person name="Seaver E.C."/>
            <person name="Weisblat D.A."/>
            <person name="Putnam N.H."/>
            <person name="Grigoriev I.V."/>
            <person name="Rokhsar D.S."/>
        </authorList>
    </citation>
    <scope>NUCLEOTIDE SEQUENCE</scope>
</reference>
<dbReference type="InterPro" id="IPR057246">
    <property type="entry name" value="CARBOXYPEPT_ZN_1"/>
</dbReference>
<accession>T1G245</accession>
<dbReference type="Gene3D" id="3.40.630.10">
    <property type="entry name" value="Zn peptidases"/>
    <property type="match status" value="1"/>
</dbReference>
<dbReference type="CTD" id="20215143"/>
<evidence type="ECO:0000256" key="5">
    <source>
        <dbReference type="ARBA" id="ARBA00022723"/>
    </source>
</evidence>
<dbReference type="GO" id="GO:0008270">
    <property type="term" value="F:zinc ion binding"/>
    <property type="evidence" value="ECO:0007669"/>
    <property type="project" value="InterPro"/>
</dbReference>
<dbReference type="PRINTS" id="PR00765">
    <property type="entry name" value="CRBOXYPTASEA"/>
</dbReference>
<keyword evidence="8" id="KW-0325">Glycoprotein</keyword>
<proteinExistence type="inferred from homology"/>
<reference evidence="11 13" key="2">
    <citation type="journal article" date="2013" name="Nature">
        <title>Insights into bilaterian evolution from three spiralian genomes.</title>
        <authorList>
            <person name="Simakov O."/>
            <person name="Marletaz F."/>
            <person name="Cho S.J."/>
            <person name="Edsinger-Gonzales E."/>
            <person name="Havlak P."/>
            <person name="Hellsten U."/>
            <person name="Kuo D.H."/>
            <person name="Larsson T."/>
            <person name="Lv J."/>
            <person name="Arendt D."/>
            <person name="Savage R."/>
            <person name="Osoegawa K."/>
            <person name="de Jong P."/>
            <person name="Grimwood J."/>
            <person name="Chapman J.A."/>
            <person name="Shapiro H."/>
            <person name="Aerts A."/>
            <person name="Otillar R.P."/>
            <person name="Terry A.Y."/>
            <person name="Boore J.L."/>
            <person name="Grigoriev I.V."/>
            <person name="Lindberg D.R."/>
            <person name="Seaver E.C."/>
            <person name="Weisblat D.A."/>
            <person name="Putnam N.H."/>
            <person name="Rokhsar D.S."/>
        </authorList>
    </citation>
    <scope>NUCLEOTIDE SEQUENCE</scope>
</reference>
<dbReference type="FunFam" id="3.40.630.10:FF:000020">
    <property type="entry name" value="Carboxypeptidase D"/>
    <property type="match status" value="1"/>
</dbReference>
<evidence type="ECO:0000256" key="9">
    <source>
        <dbReference type="PROSITE-ProRule" id="PRU01379"/>
    </source>
</evidence>
<keyword evidence="7" id="KW-0862">Zinc</keyword>
<dbReference type="KEGG" id="hro:HELRODRAFT_75388"/>
<dbReference type="FunCoup" id="T1G245">
    <property type="interactions" value="95"/>
</dbReference>
<dbReference type="CDD" id="cd03858">
    <property type="entry name" value="M14_CP_N-E_like"/>
    <property type="match status" value="1"/>
</dbReference>
<protein>
    <recommendedName>
        <fullName evidence="10">Peptidase M14 domain-containing protein</fullName>
    </recommendedName>
</protein>
<dbReference type="InterPro" id="IPR000834">
    <property type="entry name" value="Peptidase_M14"/>
</dbReference>
<dbReference type="SUPFAM" id="SSF49464">
    <property type="entry name" value="Carboxypeptidase regulatory domain-like"/>
    <property type="match status" value="1"/>
</dbReference>
<feature type="domain" description="Peptidase M14" evidence="10">
    <location>
        <begin position="15"/>
        <end position="304"/>
    </location>
</feature>
<dbReference type="OrthoDB" id="10249045at2759"/>
<dbReference type="PROSITE" id="PS00133">
    <property type="entry name" value="CARBOXYPEPT_ZN_2"/>
    <property type="match status" value="1"/>
</dbReference>
<dbReference type="RefSeq" id="XP_009014037.1">
    <property type="nucleotide sequence ID" value="XM_009015789.1"/>
</dbReference>
<gene>
    <name evidence="12" type="primary">20215143</name>
    <name evidence="11" type="ORF">HELRODRAFT_75388</name>
</gene>
<evidence type="ECO:0000256" key="6">
    <source>
        <dbReference type="ARBA" id="ARBA00022801"/>
    </source>
</evidence>
<dbReference type="MEROPS" id="M14.016"/>
<dbReference type="PROSITE" id="PS52035">
    <property type="entry name" value="PEPTIDASE_M14"/>
    <property type="match status" value="1"/>
</dbReference>
<comment type="similarity">
    <text evidence="2 9">Belongs to the peptidase M14 family.</text>
</comment>
<evidence type="ECO:0000313" key="12">
    <source>
        <dbReference type="EnsemblMetazoa" id="HelroP75388"/>
    </source>
</evidence>
<dbReference type="InterPro" id="IPR057247">
    <property type="entry name" value="CARBOXYPEPT_ZN_2"/>
</dbReference>
<dbReference type="PANTHER" id="PTHR11532">
    <property type="entry name" value="PROTEASE M14 CARBOXYPEPTIDASE"/>
    <property type="match status" value="1"/>
</dbReference>
<sequence>MKIWSNIAKDVEDSNHLNYEEMTAMLTKIVDQCPGIMRLYSIGKSVKQRELWVVEISKSPGVHRTGLPAFKYIGNMHGNEVVGRFLLVNLIKLLCINHKKSDYVDLLIELTTIHIMPSMNPDGYEISVEGDVDSVQGRANANGVDLNRNFPKRLSSTPEVQEVETKSVMAWSQANDFVLSANLHGGSLVANYPYDDATDGNSVYSKCPDDETFRMLASSYARAHPYMTRKPQCGAEQGDSFEGGITNGASWYSVSGGMQDWNYLHTNCFEITLEISCTKFPASTQLMKYWHDNKEPLLVYLTQVHKGFWGYTVDKNTGEPLAHVTIFVSNINHDISSTSSGEFWRIVSPGKYEVTAAKLKLISASFTRIVIFD</sequence>
<dbReference type="AlphaFoldDB" id="T1G245"/>
<dbReference type="GO" id="GO:0016485">
    <property type="term" value="P:protein processing"/>
    <property type="evidence" value="ECO:0000318"/>
    <property type="project" value="GO_Central"/>
</dbReference>
<reference evidence="12" key="3">
    <citation type="submission" date="2015-06" db="UniProtKB">
        <authorList>
            <consortium name="EnsemblMetazoa"/>
        </authorList>
    </citation>
    <scope>IDENTIFICATION</scope>
</reference>
<comment type="cofactor">
    <cofactor evidence="1">
        <name>Zn(2+)</name>
        <dbReference type="ChEBI" id="CHEBI:29105"/>
    </cofactor>
</comment>
<dbReference type="PANTHER" id="PTHR11532:SF62">
    <property type="entry name" value="CARBOXYPEPTIDASE D"/>
    <property type="match status" value="1"/>
</dbReference>
<dbReference type="Gene3D" id="2.60.40.1120">
    <property type="entry name" value="Carboxypeptidase-like, regulatory domain"/>
    <property type="match status" value="1"/>
</dbReference>
<dbReference type="PROSITE" id="PS00132">
    <property type="entry name" value="CARBOXYPEPT_ZN_1"/>
    <property type="match status" value="1"/>
</dbReference>
<evidence type="ECO:0000256" key="4">
    <source>
        <dbReference type="ARBA" id="ARBA00022670"/>
    </source>
</evidence>
<evidence type="ECO:0000313" key="11">
    <source>
        <dbReference type="EMBL" id="ESO08248.1"/>
    </source>
</evidence>
<dbReference type="FunFam" id="2.60.40.1120:FF:000027">
    <property type="entry name" value="CarboxyPeptidase D family"/>
    <property type="match status" value="1"/>
</dbReference>
<evidence type="ECO:0000256" key="7">
    <source>
        <dbReference type="ARBA" id="ARBA00022833"/>
    </source>
</evidence>
<evidence type="ECO:0000313" key="13">
    <source>
        <dbReference type="Proteomes" id="UP000015101"/>
    </source>
</evidence>
<dbReference type="EMBL" id="KB096134">
    <property type="protein sequence ID" value="ESO08248.1"/>
    <property type="molecule type" value="Genomic_DNA"/>
</dbReference>
<evidence type="ECO:0000256" key="1">
    <source>
        <dbReference type="ARBA" id="ARBA00001947"/>
    </source>
</evidence>
<keyword evidence="4" id="KW-0645">Protease</keyword>